<sequence length="277" mass="31676">MKKILLPTDFTPVADYALKYAANLASMFDAEIIALYMIKREDAFLSRKEAMELYENIDYHKRINESFDKFLDKDFLSGIKVKTEIRRQVEFDKIGALSDILDFDAIVMGTHGAHGLEGMFIGSNAEKVVRSAGVPVFVVKKTQPYFNLKKVIMACDLNTDMIPAFKKADEFLKDHSLHYDLIYVNTPEDFMSTGLMENDVDKFFEEQGMKRDEFKNKIVFYNDFNIEAGIYNYAEKVKADLIVMPTHGRKGLSRIIFNSLGEKMANHSDIPVLTVKA</sequence>
<reference evidence="3" key="1">
    <citation type="submission" date="2022-07" db="EMBL/GenBank/DDBJ databases">
        <title>Gramela sediminis sp. nov., isolated from deep-sea sediment of the Indian Ocean.</title>
        <authorList>
            <person name="Shi H."/>
        </authorList>
    </citation>
    <scope>NUCLEOTIDE SEQUENCE</scope>
    <source>
        <strain evidence="3">GC03-9</strain>
    </source>
</reference>
<dbReference type="AlphaFoldDB" id="A0A9X2KXM5"/>
<dbReference type="CDD" id="cd00293">
    <property type="entry name" value="USP-like"/>
    <property type="match status" value="2"/>
</dbReference>
<dbReference type="RefSeq" id="WP_241551968.1">
    <property type="nucleotide sequence ID" value="NZ_JANCNS010000002.1"/>
</dbReference>
<gene>
    <name evidence="3" type="ORF">MKO06_09605</name>
</gene>
<feature type="domain" description="UspA" evidence="2">
    <location>
        <begin position="149"/>
        <end position="276"/>
    </location>
</feature>
<dbReference type="Proteomes" id="UP001155280">
    <property type="component" value="Unassembled WGS sequence"/>
</dbReference>
<evidence type="ECO:0000259" key="2">
    <source>
        <dbReference type="Pfam" id="PF00582"/>
    </source>
</evidence>
<dbReference type="PRINTS" id="PR01438">
    <property type="entry name" value="UNVRSLSTRESS"/>
</dbReference>
<evidence type="ECO:0000313" key="4">
    <source>
        <dbReference type="Proteomes" id="UP001155280"/>
    </source>
</evidence>
<organism evidence="3 4">
    <name type="scientific">Christiangramia oceanisediminis</name>
    <dbReference type="NCBI Taxonomy" id="2920386"/>
    <lineage>
        <taxon>Bacteria</taxon>
        <taxon>Pseudomonadati</taxon>
        <taxon>Bacteroidota</taxon>
        <taxon>Flavobacteriia</taxon>
        <taxon>Flavobacteriales</taxon>
        <taxon>Flavobacteriaceae</taxon>
        <taxon>Christiangramia</taxon>
    </lineage>
</organism>
<dbReference type="InterPro" id="IPR006016">
    <property type="entry name" value="UspA"/>
</dbReference>
<dbReference type="Pfam" id="PF00582">
    <property type="entry name" value="Usp"/>
    <property type="match status" value="2"/>
</dbReference>
<dbReference type="Gene3D" id="3.40.50.620">
    <property type="entry name" value="HUPs"/>
    <property type="match status" value="2"/>
</dbReference>
<comment type="caution">
    <text evidence="3">The sequence shown here is derived from an EMBL/GenBank/DDBJ whole genome shotgun (WGS) entry which is preliminary data.</text>
</comment>
<dbReference type="SUPFAM" id="SSF52402">
    <property type="entry name" value="Adenine nucleotide alpha hydrolases-like"/>
    <property type="match status" value="2"/>
</dbReference>
<dbReference type="PANTHER" id="PTHR46268">
    <property type="entry name" value="STRESS RESPONSE PROTEIN NHAX"/>
    <property type="match status" value="1"/>
</dbReference>
<dbReference type="EMBL" id="JANCNS010000002">
    <property type="protein sequence ID" value="MCP9200164.1"/>
    <property type="molecule type" value="Genomic_DNA"/>
</dbReference>
<proteinExistence type="inferred from homology"/>
<evidence type="ECO:0000256" key="1">
    <source>
        <dbReference type="ARBA" id="ARBA00008791"/>
    </source>
</evidence>
<dbReference type="InterPro" id="IPR006015">
    <property type="entry name" value="Universal_stress_UspA"/>
</dbReference>
<accession>A0A9X2KXM5</accession>
<protein>
    <submittedName>
        <fullName evidence="3">Universal stress protein</fullName>
    </submittedName>
</protein>
<feature type="domain" description="UspA" evidence="2">
    <location>
        <begin position="1"/>
        <end position="140"/>
    </location>
</feature>
<name>A0A9X2KXM5_9FLAO</name>
<evidence type="ECO:0000313" key="3">
    <source>
        <dbReference type="EMBL" id="MCP9200164.1"/>
    </source>
</evidence>
<dbReference type="InterPro" id="IPR014729">
    <property type="entry name" value="Rossmann-like_a/b/a_fold"/>
</dbReference>
<keyword evidence="4" id="KW-1185">Reference proteome</keyword>
<dbReference type="PANTHER" id="PTHR46268:SF6">
    <property type="entry name" value="UNIVERSAL STRESS PROTEIN UP12"/>
    <property type="match status" value="1"/>
</dbReference>
<comment type="similarity">
    <text evidence="1">Belongs to the universal stress protein A family.</text>
</comment>